<evidence type="ECO:0000256" key="2">
    <source>
        <dbReference type="ARBA" id="ARBA00022448"/>
    </source>
</evidence>
<feature type="binding site" evidence="6">
    <location>
        <position position="76"/>
    </location>
    <ligand>
        <name>Na(+)</name>
        <dbReference type="ChEBI" id="CHEBI:29101"/>
        <label>1</label>
    </ligand>
</feature>
<feature type="transmembrane region" description="Helical" evidence="9">
    <location>
        <begin position="96"/>
        <end position="117"/>
    </location>
</feature>
<dbReference type="Pfam" id="PF00209">
    <property type="entry name" value="SNF"/>
    <property type="match status" value="1"/>
</dbReference>
<dbReference type="InterPro" id="IPR037272">
    <property type="entry name" value="SNS_sf"/>
</dbReference>
<dbReference type="Proteomes" id="UP000678393">
    <property type="component" value="Unassembled WGS sequence"/>
</dbReference>
<evidence type="ECO:0000256" key="9">
    <source>
        <dbReference type="SAM" id="Phobius"/>
    </source>
</evidence>
<dbReference type="PROSITE" id="PS50267">
    <property type="entry name" value="NA_NEUROTRAN_SYMP_3"/>
    <property type="match status" value="1"/>
</dbReference>
<feature type="transmembrane region" description="Helical" evidence="9">
    <location>
        <begin position="326"/>
        <end position="350"/>
    </location>
</feature>
<evidence type="ECO:0000256" key="6">
    <source>
        <dbReference type="PIRSR" id="PIRSR600175-1"/>
    </source>
</evidence>
<feature type="transmembrane region" description="Helical" evidence="9">
    <location>
        <begin position="70"/>
        <end position="90"/>
    </location>
</feature>
<evidence type="ECO:0000256" key="4">
    <source>
        <dbReference type="ARBA" id="ARBA00022989"/>
    </source>
</evidence>
<dbReference type="AlphaFoldDB" id="A0A8S3ZH30"/>
<comment type="subcellular location">
    <subcellularLocation>
        <location evidence="1">Membrane</location>
        <topology evidence="1">Multi-pass membrane protein</topology>
    </subcellularLocation>
</comment>
<dbReference type="PANTHER" id="PTHR11616">
    <property type="entry name" value="SODIUM/CHLORIDE DEPENDENT TRANSPORTER"/>
    <property type="match status" value="1"/>
</dbReference>
<feature type="disulfide bond" evidence="7">
    <location>
        <begin position="181"/>
        <end position="190"/>
    </location>
</feature>
<keyword evidence="7" id="KW-1015">Disulfide bond</keyword>
<dbReference type="InterPro" id="IPR000175">
    <property type="entry name" value="Na/ntran_symport"/>
</dbReference>
<feature type="binding site" evidence="6">
    <location>
        <position position="336"/>
    </location>
    <ligand>
        <name>Na(+)</name>
        <dbReference type="ChEBI" id="CHEBI:29101"/>
        <label>1</label>
    </ligand>
</feature>
<gene>
    <name evidence="10" type="ORF">CUNI_LOCUS14315</name>
</gene>
<keyword evidence="5 9" id="KW-0472">Membrane</keyword>
<evidence type="ECO:0000256" key="3">
    <source>
        <dbReference type="ARBA" id="ARBA00022692"/>
    </source>
</evidence>
<keyword evidence="4 9" id="KW-1133">Transmembrane helix</keyword>
<protein>
    <recommendedName>
        <fullName evidence="12">Transporter</fullName>
    </recommendedName>
</protein>
<feature type="transmembrane region" description="Helical" evidence="9">
    <location>
        <begin position="462"/>
        <end position="481"/>
    </location>
</feature>
<keyword evidence="3 9" id="KW-0812">Transmembrane</keyword>
<feature type="non-terminal residue" evidence="10">
    <location>
        <position position="482"/>
    </location>
</feature>
<feature type="binding site" evidence="6">
    <location>
        <position position="437"/>
    </location>
    <ligand>
        <name>Na(+)</name>
        <dbReference type="ChEBI" id="CHEBI:29101"/>
        <label>1</label>
    </ligand>
</feature>
<dbReference type="GO" id="GO:0005886">
    <property type="term" value="C:plasma membrane"/>
    <property type="evidence" value="ECO:0007669"/>
    <property type="project" value="TreeGrafter"/>
</dbReference>
<feature type="binding site" evidence="6">
    <location>
        <position position="79"/>
    </location>
    <ligand>
        <name>Na(+)</name>
        <dbReference type="ChEBI" id="CHEBI:29101"/>
        <label>1</label>
    </ligand>
</feature>
<dbReference type="PRINTS" id="PR00176">
    <property type="entry name" value="NANEUSMPORT"/>
</dbReference>
<evidence type="ECO:0000256" key="8">
    <source>
        <dbReference type="SAM" id="MobiDB-lite"/>
    </source>
</evidence>
<keyword evidence="6" id="KW-0479">Metal-binding</keyword>
<dbReference type="OrthoDB" id="6150485at2759"/>
<evidence type="ECO:0000256" key="1">
    <source>
        <dbReference type="ARBA" id="ARBA00004141"/>
    </source>
</evidence>
<evidence type="ECO:0000256" key="7">
    <source>
        <dbReference type="PIRSR" id="PIRSR600175-2"/>
    </source>
</evidence>
<evidence type="ECO:0000256" key="5">
    <source>
        <dbReference type="ARBA" id="ARBA00023136"/>
    </source>
</evidence>
<reference evidence="10" key="1">
    <citation type="submission" date="2021-04" db="EMBL/GenBank/DDBJ databases">
        <authorList>
            <consortium name="Molecular Ecology Group"/>
        </authorList>
    </citation>
    <scope>NUCLEOTIDE SEQUENCE</scope>
</reference>
<feature type="transmembrane region" description="Helical" evidence="9">
    <location>
        <begin position="362"/>
        <end position="383"/>
    </location>
</feature>
<feature type="transmembrane region" description="Helical" evidence="9">
    <location>
        <begin position="148"/>
        <end position="169"/>
    </location>
</feature>
<evidence type="ECO:0008006" key="12">
    <source>
        <dbReference type="Google" id="ProtNLM"/>
    </source>
</evidence>
<keyword evidence="6" id="KW-0915">Sodium</keyword>
<feature type="binding site" evidence="6">
    <location>
        <position position="436"/>
    </location>
    <ligand>
        <name>Na(+)</name>
        <dbReference type="ChEBI" id="CHEBI:29101"/>
        <label>1</label>
    </ligand>
</feature>
<dbReference type="PANTHER" id="PTHR11616:SF241">
    <property type="entry name" value="SODIUM- AND CHLORIDE-DEPENDENT GLYCINE TRANSPORTER 2"/>
    <property type="match status" value="1"/>
</dbReference>
<dbReference type="GO" id="GO:0089718">
    <property type="term" value="P:amino acid import across plasma membrane"/>
    <property type="evidence" value="ECO:0007669"/>
    <property type="project" value="TreeGrafter"/>
</dbReference>
<feature type="transmembrane region" description="Helical" evidence="9">
    <location>
        <begin position="257"/>
        <end position="277"/>
    </location>
</feature>
<dbReference type="SUPFAM" id="SSF161070">
    <property type="entry name" value="SNF-like"/>
    <property type="match status" value="1"/>
</dbReference>
<name>A0A8S3ZH30_9EUPU</name>
<organism evidence="10 11">
    <name type="scientific">Candidula unifasciata</name>
    <dbReference type="NCBI Taxonomy" id="100452"/>
    <lineage>
        <taxon>Eukaryota</taxon>
        <taxon>Metazoa</taxon>
        <taxon>Spiralia</taxon>
        <taxon>Lophotrochozoa</taxon>
        <taxon>Mollusca</taxon>
        <taxon>Gastropoda</taxon>
        <taxon>Heterobranchia</taxon>
        <taxon>Euthyneura</taxon>
        <taxon>Panpulmonata</taxon>
        <taxon>Eupulmonata</taxon>
        <taxon>Stylommatophora</taxon>
        <taxon>Helicina</taxon>
        <taxon>Helicoidea</taxon>
        <taxon>Geomitridae</taxon>
        <taxon>Candidula</taxon>
    </lineage>
</organism>
<feature type="transmembrane region" description="Helical" evidence="9">
    <location>
        <begin position="289"/>
        <end position="314"/>
    </location>
</feature>
<evidence type="ECO:0000313" key="10">
    <source>
        <dbReference type="EMBL" id="CAG5128757.1"/>
    </source>
</evidence>
<evidence type="ECO:0000313" key="11">
    <source>
        <dbReference type="Proteomes" id="UP000678393"/>
    </source>
</evidence>
<accession>A0A8S3ZH30</accession>
<keyword evidence="11" id="KW-1185">Reference proteome</keyword>
<proteinExistence type="predicted"/>
<feature type="transmembrane region" description="Helical" evidence="9">
    <location>
        <begin position="421"/>
        <end position="442"/>
    </location>
</feature>
<comment type="caution">
    <text evidence="10">The sequence shown here is derived from an EMBL/GenBank/DDBJ whole genome shotgun (WGS) entry which is preliminary data.</text>
</comment>
<dbReference type="GO" id="GO:0005283">
    <property type="term" value="F:amino acid:sodium symporter activity"/>
    <property type="evidence" value="ECO:0007669"/>
    <property type="project" value="TreeGrafter"/>
</dbReference>
<sequence length="482" mass="52946">MSASDQLIDHNGSTPRNGVHGKHDPAETKFLPRQLVDSVQNPHLVGQEEKAGKHGDDVLGRQTWARKVEYVLTTIGFCVGMGNVLRFPYICIRNGGGAFLLPYFLCLVLCGLPLFFLEVGLGQFLSRGALHVWNICPLFKGIGITMNILSLLSAWYFSIIISLTLVYAFHSFKSPLPWTVCGQSWNSEFCIPSGGGGGGGSEATNVTNSSLGQLLNWNMTINGSRTVSSSREFWLNNVLQLSSGFEDMGGLPWHTSLALFLAVAAMFACIIQGVHSVGKVVYVTATVPYILLTLLIIQGATLPGAIDGVLFYIWPDFWKLTHIQTWVEACIQVFSSLGPAYGGLITMASYNKFNNNCMRDAIILSFVCEGTSIFAGFAIFTVLGHMAHTLNVTVSTFTSAGPGLAFVVYPEAISYLPVPQLWGILFFVMLFTVALDSQFTLVETVLTTFQDYWPRFMNKWNILIKLVCGVIFFLMCLPFAAR</sequence>
<dbReference type="EMBL" id="CAJHNH020003204">
    <property type="protein sequence ID" value="CAG5128757.1"/>
    <property type="molecule type" value="Genomic_DNA"/>
</dbReference>
<feature type="binding site" evidence="6">
    <location>
        <position position="83"/>
    </location>
    <ligand>
        <name>Na(+)</name>
        <dbReference type="ChEBI" id="CHEBI:29101"/>
        <label>1</label>
    </ligand>
</feature>
<dbReference type="GO" id="GO:0046872">
    <property type="term" value="F:metal ion binding"/>
    <property type="evidence" value="ECO:0007669"/>
    <property type="project" value="UniProtKB-KW"/>
</dbReference>
<feature type="region of interest" description="Disordered" evidence="8">
    <location>
        <begin position="1"/>
        <end position="24"/>
    </location>
</feature>
<keyword evidence="2" id="KW-0813">Transport</keyword>
<feature type="compositionally biased region" description="Polar residues" evidence="8">
    <location>
        <begin position="1"/>
        <end position="16"/>
    </location>
</feature>